<organism evidence="2 3">
    <name type="scientific">Pyricularia grisea</name>
    <name type="common">Crabgrass-specific blast fungus</name>
    <name type="synonym">Magnaporthe grisea</name>
    <dbReference type="NCBI Taxonomy" id="148305"/>
    <lineage>
        <taxon>Eukaryota</taxon>
        <taxon>Fungi</taxon>
        <taxon>Dikarya</taxon>
        <taxon>Ascomycota</taxon>
        <taxon>Pezizomycotina</taxon>
        <taxon>Sordariomycetes</taxon>
        <taxon>Sordariomycetidae</taxon>
        <taxon>Magnaporthales</taxon>
        <taxon>Pyriculariaceae</taxon>
        <taxon>Pyricularia</taxon>
    </lineage>
</organism>
<name>A0ABQ8NKY5_PYRGI</name>
<keyword evidence="3" id="KW-1185">Reference proteome</keyword>
<evidence type="ECO:0000313" key="3">
    <source>
        <dbReference type="Proteomes" id="UP001059893"/>
    </source>
</evidence>
<dbReference type="EMBL" id="JABSND010000089">
    <property type="protein sequence ID" value="KAI6298495.1"/>
    <property type="molecule type" value="Genomic_DNA"/>
</dbReference>
<dbReference type="Proteomes" id="UP001059893">
    <property type="component" value="Unassembled WGS sequence"/>
</dbReference>
<evidence type="ECO:0000313" key="2">
    <source>
        <dbReference type="EMBL" id="KAI6298495.1"/>
    </source>
</evidence>
<sequence>MTSKTGLRLRVDDRGQLPGVPVFVKQQASAGYARNNHRSPMPHAVADWATQRHKRSCNKERANTSYWLATYASEATPKAWKKRTASSQRDISGGARTQDRQPTA</sequence>
<comment type="caution">
    <text evidence="2">The sequence shown here is derived from an EMBL/GenBank/DDBJ whole genome shotgun (WGS) entry which is preliminary data.</text>
</comment>
<evidence type="ECO:0000256" key="1">
    <source>
        <dbReference type="SAM" id="MobiDB-lite"/>
    </source>
</evidence>
<protein>
    <submittedName>
        <fullName evidence="2">Uncharacterized protein</fullName>
    </submittedName>
</protein>
<feature type="region of interest" description="Disordered" evidence="1">
    <location>
        <begin position="76"/>
        <end position="104"/>
    </location>
</feature>
<reference evidence="2" key="1">
    <citation type="submission" date="2021-01" db="EMBL/GenBank/DDBJ databases">
        <title>Deciphering the adaptive evolutionary patterns associated with biogeogrpahic diversity in the finger millet blast pathogen Magnaporthe oryzae in Eastern Africa.</title>
        <authorList>
            <person name="Onyema G."/>
            <person name="Shittu T.A."/>
            <person name="Dodsworth S."/>
            <person name="Devilliers S."/>
            <person name="Muthumeenakshi S."/>
            <person name="Sreenivasaprasad S."/>
        </authorList>
    </citation>
    <scope>NUCLEOTIDE SEQUENCE</scope>
    <source>
        <strain evidence="2">D15/s37</strain>
    </source>
</reference>
<gene>
    <name evidence="2" type="ORF">MCOR33_005387</name>
</gene>
<accession>A0ABQ8NKY5</accession>
<proteinExistence type="predicted"/>